<dbReference type="Proteomes" id="UP001501758">
    <property type="component" value="Unassembled WGS sequence"/>
</dbReference>
<evidence type="ECO:0000313" key="7">
    <source>
        <dbReference type="EMBL" id="GAA0727014.1"/>
    </source>
</evidence>
<comment type="caution">
    <text evidence="7">The sequence shown here is derived from an EMBL/GenBank/DDBJ whole genome shotgun (WGS) entry which is preliminary data.</text>
</comment>
<dbReference type="PANTHER" id="PTHR43160">
    <property type="entry name" value="ACONITATE HYDRATASE B"/>
    <property type="match status" value="1"/>
</dbReference>
<evidence type="ECO:0000256" key="3">
    <source>
        <dbReference type="ARBA" id="ARBA00023014"/>
    </source>
</evidence>
<dbReference type="Gene3D" id="3.30.499.10">
    <property type="entry name" value="Aconitase, domain 3"/>
    <property type="match status" value="2"/>
</dbReference>
<dbReference type="Gene3D" id="1.25.40.310">
    <property type="entry name" value="Aconitate B, HEAT-like domain"/>
    <property type="match status" value="1"/>
</dbReference>
<evidence type="ECO:0000259" key="4">
    <source>
        <dbReference type="Pfam" id="PF00330"/>
    </source>
</evidence>
<dbReference type="Pfam" id="PF00330">
    <property type="entry name" value="Aconitase"/>
    <property type="match status" value="1"/>
</dbReference>
<feature type="domain" description="Aconitase/3-isopropylmalate dehydratase large subunit alpha/beta/alpha" evidence="4">
    <location>
        <begin position="412"/>
        <end position="896"/>
    </location>
</feature>
<dbReference type="EMBL" id="BAAAGE010000003">
    <property type="protein sequence ID" value="GAA0727014.1"/>
    <property type="molecule type" value="Genomic_DNA"/>
</dbReference>
<dbReference type="InterPro" id="IPR001030">
    <property type="entry name" value="Acoase/IPM_deHydtase_lsu_aba"/>
</dbReference>
<keyword evidence="2" id="KW-0408">Iron</keyword>
<protein>
    <submittedName>
        <fullName evidence="7">Bifunctional aconitate hydratase 2/2-methylisocitrate dehydratase</fullName>
    </submittedName>
</protein>
<feature type="domain" description="Aconitase B HEAT-like" evidence="6">
    <location>
        <begin position="6"/>
        <end position="162"/>
    </location>
</feature>
<dbReference type="InterPro" id="IPR036288">
    <property type="entry name" value="Aconitase_B_HEAT-like_dom_sf"/>
</dbReference>
<keyword evidence="8" id="KW-1185">Reference proteome</keyword>
<reference evidence="7 8" key="1">
    <citation type="journal article" date="2019" name="Int. J. Syst. Evol. Microbiol.">
        <title>The Global Catalogue of Microorganisms (GCM) 10K type strain sequencing project: providing services to taxonomists for standard genome sequencing and annotation.</title>
        <authorList>
            <consortium name="The Broad Institute Genomics Platform"/>
            <consortium name="The Broad Institute Genome Sequencing Center for Infectious Disease"/>
            <person name="Wu L."/>
            <person name="Ma J."/>
        </authorList>
    </citation>
    <scope>NUCLEOTIDE SEQUENCE [LARGE SCALE GENOMIC DNA]</scope>
    <source>
        <strain evidence="7 8">JCM 15974</strain>
    </source>
</reference>
<dbReference type="SUPFAM" id="SSF74778">
    <property type="entry name" value="Aconitase B, N-terminal domain"/>
    <property type="match status" value="1"/>
</dbReference>
<name>A0ABN1J2R4_9FLAO</name>
<dbReference type="Gene3D" id="3.40.1060.10">
    <property type="entry name" value="Aconitase, Domain 2"/>
    <property type="match status" value="1"/>
</dbReference>
<evidence type="ECO:0000259" key="5">
    <source>
        <dbReference type="Pfam" id="PF06434"/>
    </source>
</evidence>
<dbReference type="InterPro" id="IPR015929">
    <property type="entry name" value="Aconitase_B_swivel"/>
</dbReference>
<dbReference type="PANTHER" id="PTHR43160:SF4">
    <property type="entry name" value="ACONITATE HYDRATASE B"/>
    <property type="match status" value="1"/>
</dbReference>
<dbReference type="InterPro" id="IPR036008">
    <property type="entry name" value="Aconitase_4Fe-4S_dom"/>
</dbReference>
<dbReference type="InterPro" id="IPR015932">
    <property type="entry name" value="Aconitase_dom2"/>
</dbReference>
<proteinExistence type="predicted"/>
<feature type="domain" description="Aconitase B swivel" evidence="5">
    <location>
        <begin position="181"/>
        <end position="407"/>
    </location>
</feature>
<evidence type="ECO:0000259" key="6">
    <source>
        <dbReference type="Pfam" id="PF11791"/>
    </source>
</evidence>
<dbReference type="InterPro" id="IPR015933">
    <property type="entry name" value="Aconitase_B_HEAT-like_dom"/>
</dbReference>
<dbReference type="Pfam" id="PF11791">
    <property type="entry name" value="Aconitase_B_N"/>
    <property type="match status" value="1"/>
</dbReference>
<dbReference type="InterPro" id="IPR015931">
    <property type="entry name" value="Acnase/IPM_dHydase_lsu_aba_1/3"/>
</dbReference>
<evidence type="ECO:0000256" key="2">
    <source>
        <dbReference type="ARBA" id="ARBA00023004"/>
    </source>
</evidence>
<evidence type="ECO:0000313" key="8">
    <source>
        <dbReference type="Proteomes" id="UP001501758"/>
    </source>
</evidence>
<organism evidence="7 8">
    <name type="scientific">Aquimarina litoralis</name>
    <dbReference type="NCBI Taxonomy" id="584605"/>
    <lineage>
        <taxon>Bacteria</taxon>
        <taxon>Pseudomonadati</taxon>
        <taxon>Bacteroidota</taxon>
        <taxon>Flavobacteriia</taxon>
        <taxon>Flavobacteriales</taxon>
        <taxon>Flavobacteriaceae</taxon>
        <taxon>Aquimarina</taxon>
    </lineage>
</organism>
<evidence type="ECO:0000256" key="1">
    <source>
        <dbReference type="ARBA" id="ARBA00022723"/>
    </source>
</evidence>
<dbReference type="Gene3D" id="3.20.19.10">
    <property type="entry name" value="Aconitase, domain 4"/>
    <property type="match status" value="1"/>
</dbReference>
<gene>
    <name evidence="7" type="ORF">GCM10009430_34630</name>
</gene>
<dbReference type="SUPFAM" id="SSF52016">
    <property type="entry name" value="LeuD/IlvD-like"/>
    <property type="match status" value="1"/>
</dbReference>
<dbReference type="RefSeq" id="WP_343913522.1">
    <property type="nucleotide sequence ID" value="NZ_BAAAGE010000003.1"/>
</dbReference>
<dbReference type="SUPFAM" id="SSF53732">
    <property type="entry name" value="Aconitase iron-sulfur domain"/>
    <property type="match status" value="1"/>
</dbReference>
<accession>A0ABN1J2R4</accession>
<dbReference type="NCBIfam" id="NF006690">
    <property type="entry name" value="PRK09238.1"/>
    <property type="match status" value="1"/>
</dbReference>
<dbReference type="InterPro" id="IPR050926">
    <property type="entry name" value="Aconitase/IPM_isomerase"/>
</dbReference>
<sequence>MNTYNDYIKEIEERKSQGLHPKPIDGAELLSEIISQIKDKDNSHREDSLKFFIYNTLPGTTSAAGVKAKFLKEIILGETVVEEISPAFAFEQLSHMKGGPSVEVLLDLALGSDSSIADEAAKVLKTQVFLYEADTERLEEAMKLGSAIAKDIIESYAKAEFFTKLPEVEEKIEVVTYIAGVGDISTDLLSPGADAHSRSDRELHGQSMFEHNKDMQNELLALQKQHPDKRVMLIAEKGTMGVGSSRMSGVNNVALWTGIPSSPYVPFINIAPVIAGTNGIAPIFLTTVGVTGGIGIDLKNWVKQKDENGNTIVDEDGDPILKEVYSVKTGTVLTINTKEKKLYNGDKELKDISTALTPQKMEFIKAGGSYAVVFGKKLQTFACKALGIEVPQVYAPSKEISIEGQGLTAVEKIFNRNAVGNTPGVTLHAGSNTRVEVNIVGSQDTTGLMTSQELEMMAATVISPIVDAGYQSGCHTASVWDDKSKANIPRLMKFMNDFGLITGRDPKGVYHAMTDVIHKVLNDIAVDDWDVIIGGDSHTRMAKGVAFGADSGTVALALATGEATMPIPESVKVTFKGDMVPYMDFRDVVHATQQQMLDQFDGENVFQGRIIEVHIGTLTSDQAFTFTDWTAEMKAKASICVSEDETLIESLIISRDRIQIMIDKGMDNEKQVLQGLVDKANNRIAEIESGNRPALRPDADAKYYAEVVIDLDKIVEPMIADPDVNNEDVSKRYTHDNIQPLSFYGGTKKVDLGFVGSCMIHKGDMKILAQMLKNIEAQQGEVKFNAPLVVAPPTYNIVDELKAEGDWDVLAKYSGFVFDDAAPKAAARTKYENVLYLERPGCNLCMGNQEKAEPGDTVMATSTRLFQGRVVRDSKEKKGESLLSSTPVVVLSSILGRTPTLEEYQAAVKGIILTKFKPSQKQLVV</sequence>
<dbReference type="Pfam" id="PF06434">
    <property type="entry name" value="Aconitase_2_N"/>
    <property type="match status" value="1"/>
</dbReference>
<keyword evidence="1" id="KW-0479">Metal-binding</keyword>
<keyword evidence="3" id="KW-0411">Iron-sulfur</keyword>
<dbReference type="InterPro" id="IPR015928">
    <property type="entry name" value="Aconitase/3IPM_dehydase_swvl"/>
</dbReference>